<proteinExistence type="predicted"/>
<accession>F6UIF9</accession>
<reference evidence="2" key="2">
    <citation type="journal article" date="2008" name="Genome Biol.">
        <title>Improved genome assembly and evidence-based global gene model set for the chordate Ciona intestinalis: new insight into intron and operon populations.</title>
        <authorList>
            <person name="Satou Y."/>
            <person name="Mineta K."/>
            <person name="Ogasawara M."/>
            <person name="Sasakura Y."/>
            <person name="Shoguchi E."/>
            <person name="Ueno K."/>
            <person name="Yamada L."/>
            <person name="Matsumoto J."/>
            <person name="Wasserscheid J."/>
            <person name="Dewar K."/>
            <person name="Wiley G.B."/>
            <person name="Macmil S.L."/>
            <person name="Roe B.A."/>
            <person name="Zeller R.W."/>
            <person name="Hastings K.E."/>
            <person name="Lemaire P."/>
            <person name="Lindquist E."/>
            <person name="Endo T."/>
            <person name="Hotta K."/>
            <person name="Inaba K."/>
        </authorList>
    </citation>
    <scope>NUCLEOTIDE SEQUENCE [LARGE SCALE GENOMIC DNA]</scope>
    <source>
        <strain evidence="2">wild type</strain>
    </source>
</reference>
<organism evidence="2 3">
    <name type="scientific">Ciona intestinalis</name>
    <name type="common">Transparent sea squirt</name>
    <name type="synonym">Ascidia intestinalis</name>
    <dbReference type="NCBI Taxonomy" id="7719"/>
    <lineage>
        <taxon>Eukaryota</taxon>
        <taxon>Metazoa</taxon>
        <taxon>Chordata</taxon>
        <taxon>Tunicata</taxon>
        <taxon>Ascidiacea</taxon>
        <taxon>Phlebobranchia</taxon>
        <taxon>Cionidae</taxon>
        <taxon>Ciona</taxon>
    </lineage>
</organism>
<protein>
    <submittedName>
        <fullName evidence="2">Uncharacterized protein</fullName>
    </submittedName>
</protein>
<evidence type="ECO:0000313" key="3">
    <source>
        <dbReference type="Proteomes" id="UP000008144"/>
    </source>
</evidence>
<keyword evidence="3" id="KW-1185">Reference proteome</keyword>
<dbReference type="InParanoid" id="F6UIF9"/>
<sequence length="263" mass="29763">MTQHHVTIEHARIMSQDDCSTIEADSDWESVFSVSSLDSVATDDNYCEKLSNKNVTNTHKESNRLQNETGTTENASTSNDTEGVTDTTEHTSYTLNKRTLSPIHEGCDDQRHADQTNDDQECMETFESYNECDLPSQGFMGNGNTGQTSVNLTEVNEGQLMELYKSNAQDIIIIRASKFRISFEELKKLTFGSGLIDTQDVVAMFYDDKVMKRPGYLIQFHPKKRDVQNKLMDITSEERCYGVLKLVAGDEIRMTSFDPSFVE</sequence>
<dbReference type="HOGENOM" id="CLU_1057515_0_0_1"/>
<feature type="region of interest" description="Disordered" evidence="1">
    <location>
        <begin position="53"/>
        <end position="88"/>
    </location>
</feature>
<reference evidence="3" key="1">
    <citation type="journal article" date="2002" name="Science">
        <title>The draft genome of Ciona intestinalis: insights into chordate and vertebrate origins.</title>
        <authorList>
            <person name="Dehal P."/>
            <person name="Satou Y."/>
            <person name="Campbell R.K."/>
            <person name="Chapman J."/>
            <person name="Degnan B."/>
            <person name="De Tomaso A."/>
            <person name="Davidson B."/>
            <person name="Di Gregorio A."/>
            <person name="Gelpke M."/>
            <person name="Goodstein D.M."/>
            <person name="Harafuji N."/>
            <person name="Hastings K.E."/>
            <person name="Ho I."/>
            <person name="Hotta K."/>
            <person name="Huang W."/>
            <person name="Kawashima T."/>
            <person name="Lemaire P."/>
            <person name="Martinez D."/>
            <person name="Meinertzhagen I.A."/>
            <person name="Necula S."/>
            <person name="Nonaka M."/>
            <person name="Putnam N."/>
            <person name="Rash S."/>
            <person name="Saiga H."/>
            <person name="Satake M."/>
            <person name="Terry A."/>
            <person name="Yamada L."/>
            <person name="Wang H.G."/>
            <person name="Awazu S."/>
            <person name="Azumi K."/>
            <person name="Boore J."/>
            <person name="Branno M."/>
            <person name="Chin-Bow S."/>
            <person name="DeSantis R."/>
            <person name="Doyle S."/>
            <person name="Francino P."/>
            <person name="Keys D.N."/>
            <person name="Haga S."/>
            <person name="Hayashi H."/>
            <person name="Hino K."/>
            <person name="Imai K.S."/>
            <person name="Inaba K."/>
            <person name="Kano S."/>
            <person name="Kobayashi K."/>
            <person name="Kobayashi M."/>
            <person name="Lee B.I."/>
            <person name="Makabe K.W."/>
            <person name="Manohar C."/>
            <person name="Matassi G."/>
            <person name="Medina M."/>
            <person name="Mochizuki Y."/>
            <person name="Mount S."/>
            <person name="Morishita T."/>
            <person name="Miura S."/>
            <person name="Nakayama A."/>
            <person name="Nishizaka S."/>
            <person name="Nomoto H."/>
            <person name="Ohta F."/>
            <person name="Oishi K."/>
            <person name="Rigoutsos I."/>
            <person name="Sano M."/>
            <person name="Sasaki A."/>
            <person name="Sasakura Y."/>
            <person name="Shoguchi E."/>
            <person name="Shin-i T."/>
            <person name="Spagnuolo A."/>
            <person name="Stainier D."/>
            <person name="Suzuki M.M."/>
            <person name="Tassy O."/>
            <person name="Takatori N."/>
            <person name="Tokuoka M."/>
            <person name="Yagi K."/>
            <person name="Yoshizaki F."/>
            <person name="Wada S."/>
            <person name="Zhang C."/>
            <person name="Hyatt P.D."/>
            <person name="Larimer F."/>
            <person name="Detter C."/>
            <person name="Doggett N."/>
            <person name="Glavina T."/>
            <person name="Hawkins T."/>
            <person name="Richardson P."/>
            <person name="Lucas S."/>
            <person name="Kohara Y."/>
            <person name="Levine M."/>
            <person name="Satoh N."/>
            <person name="Rokhsar D.S."/>
        </authorList>
    </citation>
    <scope>NUCLEOTIDE SEQUENCE [LARGE SCALE GENOMIC DNA]</scope>
</reference>
<dbReference type="EMBL" id="EAAA01002201">
    <property type="status" value="NOT_ANNOTATED_CDS"/>
    <property type="molecule type" value="Genomic_DNA"/>
</dbReference>
<name>F6UIF9_CIOIN</name>
<dbReference type="AlphaFoldDB" id="F6UIF9"/>
<feature type="compositionally biased region" description="Polar residues" evidence="1">
    <location>
        <begin position="64"/>
        <end position="88"/>
    </location>
</feature>
<reference evidence="2" key="3">
    <citation type="submission" date="2025-08" db="UniProtKB">
        <authorList>
            <consortium name="Ensembl"/>
        </authorList>
    </citation>
    <scope>IDENTIFICATION</scope>
</reference>
<dbReference type="Proteomes" id="UP000008144">
    <property type="component" value="Chromosome 5"/>
</dbReference>
<reference evidence="2" key="4">
    <citation type="submission" date="2025-09" db="UniProtKB">
        <authorList>
            <consortium name="Ensembl"/>
        </authorList>
    </citation>
    <scope>IDENTIFICATION</scope>
</reference>
<evidence type="ECO:0000256" key="1">
    <source>
        <dbReference type="SAM" id="MobiDB-lite"/>
    </source>
</evidence>
<evidence type="ECO:0000313" key="2">
    <source>
        <dbReference type="Ensembl" id="ENSCINP00000022838.2"/>
    </source>
</evidence>
<dbReference type="Ensembl" id="ENSCINT00000023084.2">
    <property type="protein sequence ID" value="ENSCINP00000022838.2"/>
    <property type="gene ID" value="ENSCING00000012143.2"/>
</dbReference>